<feature type="transmembrane region" description="Helical" evidence="1">
    <location>
        <begin position="48"/>
        <end position="66"/>
    </location>
</feature>
<evidence type="ECO:0000256" key="1">
    <source>
        <dbReference type="SAM" id="Phobius"/>
    </source>
</evidence>
<accession>A0A016W0G1</accession>
<organism evidence="2 3">
    <name type="scientific">Ancylostoma ceylanicum</name>
    <dbReference type="NCBI Taxonomy" id="53326"/>
    <lineage>
        <taxon>Eukaryota</taxon>
        <taxon>Metazoa</taxon>
        <taxon>Ecdysozoa</taxon>
        <taxon>Nematoda</taxon>
        <taxon>Chromadorea</taxon>
        <taxon>Rhabditida</taxon>
        <taxon>Rhabditina</taxon>
        <taxon>Rhabditomorpha</taxon>
        <taxon>Strongyloidea</taxon>
        <taxon>Ancylostomatidae</taxon>
        <taxon>Ancylostomatinae</taxon>
        <taxon>Ancylostoma</taxon>
    </lineage>
</organism>
<proteinExistence type="predicted"/>
<name>A0A016W0G1_9BILA</name>
<keyword evidence="1" id="KW-1133">Transmembrane helix</keyword>
<keyword evidence="1" id="KW-0812">Transmembrane</keyword>
<dbReference type="AlphaFoldDB" id="A0A016W0G1"/>
<reference evidence="3" key="1">
    <citation type="journal article" date="2015" name="Nat. Genet.">
        <title>The genome and transcriptome of the zoonotic hookworm Ancylostoma ceylanicum identify infection-specific gene families.</title>
        <authorList>
            <person name="Schwarz E.M."/>
            <person name="Hu Y."/>
            <person name="Antoshechkin I."/>
            <person name="Miller M.M."/>
            <person name="Sternberg P.W."/>
            <person name="Aroian R.V."/>
        </authorList>
    </citation>
    <scope>NUCLEOTIDE SEQUENCE</scope>
    <source>
        <strain evidence="3">HY135</strain>
    </source>
</reference>
<comment type="caution">
    <text evidence="2">The sequence shown here is derived from an EMBL/GenBank/DDBJ whole genome shotgun (WGS) entry which is preliminary data.</text>
</comment>
<dbReference type="EMBL" id="JARK01001339">
    <property type="protein sequence ID" value="EYC32493.1"/>
    <property type="molecule type" value="Genomic_DNA"/>
</dbReference>
<keyword evidence="3" id="KW-1185">Reference proteome</keyword>
<keyword evidence="1" id="KW-0472">Membrane</keyword>
<evidence type="ECO:0000313" key="2">
    <source>
        <dbReference type="EMBL" id="EYC32493.1"/>
    </source>
</evidence>
<sequence>MSLKNYRSECDHGSKHTLLEQIQISGHLQHNKLLVVWRGKNKITFDEMLLLIYLLQTSVTIITIMSRPSAPMAT</sequence>
<gene>
    <name evidence="2" type="primary">Acey_s0003.g1610</name>
    <name evidence="2" type="ORF">Y032_0003g1610</name>
</gene>
<protein>
    <submittedName>
        <fullName evidence="2">Uncharacterized protein</fullName>
    </submittedName>
</protein>
<dbReference type="Proteomes" id="UP000024635">
    <property type="component" value="Unassembled WGS sequence"/>
</dbReference>
<evidence type="ECO:0000313" key="3">
    <source>
        <dbReference type="Proteomes" id="UP000024635"/>
    </source>
</evidence>